<dbReference type="Proteomes" id="UP000289738">
    <property type="component" value="Chromosome B01"/>
</dbReference>
<keyword evidence="8" id="KW-1015">Disulfide bond</keyword>
<dbReference type="SUPFAM" id="SSF53474">
    <property type="entry name" value="alpha/beta-Hydrolases"/>
    <property type="match status" value="1"/>
</dbReference>
<dbReference type="Gene3D" id="6.10.250.940">
    <property type="match status" value="1"/>
</dbReference>
<reference evidence="11 12" key="1">
    <citation type="submission" date="2019-01" db="EMBL/GenBank/DDBJ databases">
        <title>Sequencing of cultivated peanut Arachis hypogaea provides insights into genome evolution and oil improvement.</title>
        <authorList>
            <person name="Chen X."/>
        </authorList>
    </citation>
    <scope>NUCLEOTIDE SEQUENCE [LARGE SCALE GENOMIC DNA]</scope>
    <source>
        <strain evidence="12">cv. Fuhuasheng</strain>
        <tissue evidence="11">Leaves</tissue>
    </source>
</reference>
<dbReference type="AlphaFoldDB" id="A0A445AVB5"/>
<gene>
    <name evidence="11" type="ORF">Ahy_B01g055160</name>
</gene>
<dbReference type="GO" id="GO:0005576">
    <property type="term" value="C:extracellular region"/>
    <property type="evidence" value="ECO:0007669"/>
    <property type="project" value="UniProtKB-SubCell"/>
</dbReference>
<dbReference type="PROSITE" id="PS00131">
    <property type="entry name" value="CARBOXYPEPT_SER_SER"/>
    <property type="match status" value="1"/>
</dbReference>
<evidence type="ECO:0000256" key="7">
    <source>
        <dbReference type="ARBA" id="ARBA00022801"/>
    </source>
</evidence>
<keyword evidence="12" id="KW-1185">Reference proteome</keyword>
<evidence type="ECO:0000256" key="3">
    <source>
        <dbReference type="ARBA" id="ARBA00022525"/>
    </source>
</evidence>
<dbReference type="InterPro" id="IPR029058">
    <property type="entry name" value="AB_hydrolase_fold"/>
</dbReference>
<keyword evidence="9" id="KW-0325">Glycoprotein</keyword>
<evidence type="ECO:0000256" key="5">
    <source>
        <dbReference type="ARBA" id="ARBA00022670"/>
    </source>
</evidence>
<evidence type="ECO:0000256" key="8">
    <source>
        <dbReference type="ARBA" id="ARBA00023157"/>
    </source>
</evidence>
<accession>A0A445AVB5</accession>
<keyword evidence="7 10" id="KW-0378">Hydrolase</keyword>
<dbReference type="InterPro" id="IPR001563">
    <property type="entry name" value="Peptidase_S10"/>
</dbReference>
<keyword evidence="3" id="KW-0964">Secreted</keyword>
<comment type="subcellular location">
    <subcellularLocation>
        <location evidence="1">Secreted</location>
    </subcellularLocation>
</comment>
<protein>
    <recommendedName>
        <fullName evidence="10">Carboxypeptidase</fullName>
        <ecNumber evidence="10">3.4.16.-</ecNumber>
    </recommendedName>
</protein>
<dbReference type="EC" id="3.4.16.-" evidence="10"/>
<dbReference type="PANTHER" id="PTHR11802:SF32">
    <property type="entry name" value="SERINE CARBOXYPEPTIDASE-LIKE 29"/>
    <property type="match status" value="1"/>
</dbReference>
<dbReference type="EMBL" id="SDMP01000011">
    <property type="protein sequence ID" value="RYR30385.1"/>
    <property type="molecule type" value="Genomic_DNA"/>
</dbReference>
<evidence type="ECO:0000256" key="1">
    <source>
        <dbReference type="ARBA" id="ARBA00004613"/>
    </source>
</evidence>
<feature type="chain" id="PRO_5018821609" description="Carboxypeptidase" evidence="10">
    <location>
        <begin position="19"/>
        <end position="465"/>
    </location>
</feature>
<dbReference type="GO" id="GO:0004185">
    <property type="term" value="F:serine-type carboxypeptidase activity"/>
    <property type="evidence" value="ECO:0007669"/>
    <property type="project" value="UniProtKB-UniRule"/>
</dbReference>
<dbReference type="PROSITE" id="PS00560">
    <property type="entry name" value="CARBOXYPEPT_SER_HIS"/>
    <property type="match status" value="1"/>
</dbReference>
<dbReference type="GO" id="GO:0006508">
    <property type="term" value="P:proteolysis"/>
    <property type="evidence" value="ECO:0007669"/>
    <property type="project" value="UniProtKB-KW"/>
</dbReference>
<dbReference type="GO" id="GO:0005773">
    <property type="term" value="C:vacuole"/>
    <property type="evidence" value="ECO:0007669"/>
    <property type="project" value="TreeGrafter"/>
</dbReference>
<evidence type="ECO:0000313" key="11">
    <source>
        <dbReference type="EMBL" id="RYR30385.1"/>
    </source>
</evidence>
<evidence type="ECO:0000256" key="9">
    <source>
        <dbReference type="ARBA" id="ARBA00023180"/>
    </source>
</evidence>
<dbReference type="PANTHER" id="PTHR11802">
    <property type="entry name" value="SERINE PROTEASE FAMILY S10 SERINE CARBOXYPEPTIDASE"/>
    <property type="match status" value="1"/>
</dbReference>
<dbReference type="InterPro" id="IPR018202">
    <property type="entry name" value="Ser_caboxypep_ser_AS"/>
</dbReference>
<evidence type="ECO:0000256" key="6">
    <source>
        <dbReference type="ARBA" id="ARBA00022729"/>
    </source>
</evidence>
<evidence type="ECO:0000256" key="4">
    <source>
        <dbReference type="ARBA" id="ARBA00022645"/>
    </source>
</evidence>
<organism evidence="11 12">
    <name type="scientific">Arachis hypogaea</name>
    <name type="common">Peanut</name>
    <dbReference type="NCBI Taxonomy" id="3818"/>
    <lineage>
        <taxon>Eukaryota</taxon>
        <taxon>Viridiplantae</taxon>
        <taxon>Streptophyta</taxon>
        <taxon>Embryophyta</taxon>
        <taxon>Tracheophyta</taxon>
        <taxon>Spermatophyta</taxon>
        <taxon>Magnoliopsida</taxon>
        <taxon>eudicotyledons</taxon>
        <taxon>Gunneridae</taxon>
        <taxon>Pentapetalae</taxon>
        <taxon>rosids</taxon>
        <taxon>fabids</taxon>
        <taxon>Fabales</taxon>
        <taxon>Fabaceae</taxon>
        <taxon>Papilionoideae</taxon>
        <taxon>50 kb inversion clade</taxon>
        <taxon>dalbergioids sensu lato</taxon>
        <taxon>Dalbergieae</taxon>
        <taxon>Pterocarpus clade</taxon>
        <taxon>Arachis</taxon>
    </lineage>
</organism>
<dbReference type="OrthoDB" id="443318at2759"/>
<evidence type="ECO:0000256" key="2">
    <source>
        <dbReference type="ARBA" id="ARBA00009431"/>
    </source>
</evidence>
<keyword evidence="4 10" id="KW-0121">Carboxypeptidase</keyword>
<feature type="signal peptide" evidence="10">
    <location>
        <begin position="1"/>
        <end position="18"/>
    </location>
</feature>
<evidence type="ECO:0000313" key="12">
    <source>
        <dbReference type="Proteomes" id="UP000289738"/>
    </source>
</evidence>
<name>A0A445AVB5_ARAHY</name>
<comment type="similarity">
    <text evidence="2 10">Belongs to the peptidase S10 family.</text>
</comment>
<dbReference type="FunFam" id="3.40.50.11320:FF:000002">
    <property type="entry name" value="Carboxypeptidase"/>
    <property type="match status" value="1"/>
</dbReference>
<proteinExistence type="inferred from homology"/>
<dbReference type="FunFam" id="3.40.50.1820:FF:000579">
    <property type="entry name" value="Carboxypeptidase"/>
    <property type="match status" value="1"/>
</dbReference>
<dbReference type="STRING" id="3818.A0A445AVB5"/>
<sequence>MGWSQVITLTTLVVGAMAITVTCSPFVQQKLDKVGKLPGQSFAIKFQHYSGYVTVNEEAGRALFYWFMEADQDPQTKPLLLWLNGGPGCSSIAFGEAEEIGPFHINPDGNTLYLNPYSWNQVANVLFLDSPVGVGFSYSNTSSDILNNGDKRTAEDSLTFLLKWFERFPQYKGRDFFIAGESYAGHYVPQLSQAILKYNSETKKNAINLKGYLVGNALTDDFHDHLGVAQFMWASGLISDQTYKLLNQCDSESFIHPSNSCNQAFENADVELGNIDPYSIFTSLCPGNVSQTKQLLRRKHRFGRLNEGYDPCTEKHSTAYFNLPEVQKALHVDQDHKPSKWETCSETININWKDSPSTVLDVYHELIGSGLRIWMFSGDTDSVLPVTSTRYSIDALKLPTVSPWRPWYDEGQVGGWTQEYDGLTFVAVRGAGHEVPLHRPKLALSLFKAFIAGTSMPTLQLVSDS</sequence>
<keyword evidence="5 10" id="KW-0645">Protease</keyword>
<dbReference type="Gramene" id="arahy.Tifrunner.gnm2.ann2.Ah11g473300.1">
    <property type="protein sequence ID" value="arahy.Tifrunner.gnm2.ann2.Ah11g473300.1-CDS"/>
    <property type="gene ID" value="arahy.Tifrunner.gnm2.ann2.Ah11g473300"/>
</dbReference>
<dbReference type="Gene3D" id="3.40.50.11320">
    <property type="match status" value="1"/>
</dbReference>
<dbReference type="Pfam" id="PF00450">
    <property type="entry name" value="Peptidase_S10"/>
    <property type="match status" value="1"/>
</dbReference>
<evidence type="ECO:0000256" key="10">
    <source>
        <dbReference type="RuleBase" id="RU361156"/>
    </source>
</evidence>
<comment type="caution">
    <text evidence="11">The sequence shown here is derived from an EMBL/GenBank/DDBJ whole genome shotgun (WGS) entry which is preliminary data.</text>
</comment>
<dbReference type="InterPro" id="IPR033124">
    <property type="entry name" value="Ser_caboxypep_his_AS"/>
</dbReference>
<dbReference type="PRINTS" id="PR00724">
    <property type="entry name" value="CRBOXYPTASEC"/>
</dbReference>
<dbReference type="SMR" id="A0A445AVB5"/>
<dbReference type="Gene3D" id="3.40.50.1820">
    <property type="entry name" value="alpha/beta hydrolase"/>
    <property type="match status" value="1"/>
</dbReference>
<keyword evidence="6 10" id="KW-0732">Signal</keyword>